<proteinExistence type="predicted"/>
<dbReference type="PANTHER" id="PTHR12428">
    <property type="entry name" value="OXA1"/>
    <property type="match status" value="1"/>
</dbReference>
<reference evidence="6" key="2">
    <citation type="submission" date="2021-01" db="UniProtKB">
        <authorList>
            <consortium name="EnsemblMetazoa"/>
        </authorList>
    </citation>
    <scope>IDENTIFICATION</scope>
</reference>
<evidence type="ECO:0000256" key="4">
    <source>
        <dbReference type="ARBA" id="ARBA00023136"/>
    </source>
</evidence>
<dbReference type="Proteomes" id="UP000007110">
    <property type="component" value="Unassembled WGS sequence"/>
</dbReference>
<dbReference type="GO" id="GO:0032977">
    <property type="term" value="F:membrane insertase activity"/>
    <property type="evidence" value="ECO:0000318"/>
    <property type="project" value="GO_Central"/>
</dbReference>
<protein>
    <recommendedName>
        <fullName evidence="8">Mitochondrial inner membrane protein COX18</fullName>
    </recommendedName>
</protein>
<feature type="transmembrane region" description="Helical" evidence="5">
    <location>
        <begin position="252"/>
        <end position="270"/>
    </location>
</feature>
<dbReference type="GO" id="GO:0033617">
    <property type="term" value="P:mitochondrial respiratory chain complex IV assembly"/>
    <property type="evidence" value="ECO:0000318"/>
    <property type="project" value="GO_Central"/>
</dbReference>
<dbReference type="EnsemblMetazoa" id="XM_030979529">
    <property type="protein sequence ID" value="XP_030835389"/>
    <property type="gene ID" value="LOC100893570"/>
</dbReference>
<sequence length="361" mass="40697">MSLKIPNRTMSQCRVTSRTVLSPTLQTHSVNLHHGHAPFFRVNANQRLGGIGSQSPMNFFPTRTSTRSFGGISVSGTENDAGIFIPTPTEKCYELLEYIHDNAGLPWWLTILATTILLRGVVVFPFAVWQQKILARIENAQPMINAYVEQIKQKLALHAKEEGWSQRHMAKVFSNEVRMLVSNVHFREHCSSHKLSYLPFWQAGVWTCMTTSIGQMTGKYPELFSTELDIDVLPALASEGFLWFSDLMQTDLTLAVLLGVINVTLVELWSLRRGPLTRTQHYLQNTFRIVAICSVPAAAMLPSAVSFYWLMSSLCGLGQLALLRSPSVRRMLGIPHAPSEMKRPMEEMKTALQARYAKRTF</sequence>
<dbReference type="AlphaFoldDB" id="A0A7M7SVY2"/>
<dbReference type="InParanoid" id="A0A7M7SVY2"/>
<dbReference type="RefSeq" id="XP_030835389.1">
    <property type="nucleotide sequence ID" value="XM_030979529.1"/>
</dbReference>
<evidence type="ECO:0008006" key="8">
    <source>
        <dbReference type="Google" id="ProtNLM"/>
    </source>
</evidence>
<dbReference type="CDD" id="cd20069">
    <property type="entry name" value="5TM_Oxa1-like"/>
    <property type="match status" value="1"/>
</dbReference>
<name>A0A7M7SVY2_STRPU</name>
<dbReference type="KEGG" id="spu:100893570"/>
<dbReference type="PANTHER" id="PTHR12428:SF65">
    <property type="entry name" value="CYTOCHROME C OXIDASE ASSEMBLY PROTEIN COX18, MITOCHONDRIAL"/>
    <property type="match status" value="1"/>
</dbReference>
<evidence type="ECO:0000256" key="3">
    <source>
        <dbReference type="ARBA" id="ARBA00022989"/>
    </source>
</evidence>
<keyword evidence="3 5" id="KW-1133">Transmembrane helix</keyword>
<keyword evidence="7" id="KW-1185">Reference proteome</keyword>
<reference evidence="7" key="1">
    <citation type="submission" date="2015-02" db="EMBL/GenBank/DDBJ databases">
        <title>Genome sequencing for Strongylocentrotus purpuratus.</title>
        <authorList>
            <person name="Murali S."/>
            <person name="Liu Y."/>
            <person name="Vee V."/>
            <person name="English A."/>
            <person name="Wang M."/>
            <person name="Skinner E."/>
            <person name="Han Y."/>
            <person name="Muzny D.M."/>
            <person name="Worley K.C."/>
            <person name="Gibbs R.A."/>
        </authorList>
    </citation>
    <scope>NUCLEOTIDE SEQUENCE</scope>
</reference>
<accession>A0A7M7SVY2</accession>
<dbReference type="OMA" id="PFAVWQQ"/>
<keyword evidence="4 5" id="KW-0472">Membrane</keyword>
<dbReference type="OrthoDB" id="2148490at2759"/>
<evidence type="ECO:0000313" key="6">
    <source>
        <dbReference type="EnsemblMetazoa" id="XP_030835389"/>
    </source>
</evidence>
<keyword evidence="2 5" id="KW-0812">Transmembrane</keyword>
<feature type="transmembrane region" description="Helical" evidence="5">
    <location>
        <begin position="195"/>
        <end position="214"/>
    </location>
</feature>
<feature type="transmembrane region" description="Helical" evidence="5">
    <location>
        <begin position="105"/>
        <end position="129"/>
    </location>
</feature>
<evidence type="ECO:0000256" key="1">
    <source>
        <dbReference type="ARBA" id="ARBA00004141"/>
    </source>
</evidence>
<evidence type="ECO:0000256" key="2">
    <source>
        <dbReference type="ARBA" id="ARBA00022692"/>
    </source>
</evidence>
<evidence type="ECO:0000256" key="5">
    <source>
        <dbReference type="SAM" id="Phobius"/>
    </source>
</evidence>
<dbReference type="InterPro" id="IPR001708">
    <property type="entry name" value="YidC/ALB3/OXA1/COX18"/>
</dbReference>
<organism evidence="6 7">
    <name type="scientific">Strongylocentrotus purpuratus</name>
    <name type="common">Purple sea urchin</name>
    <dbReference type="NCBI Taxonomy" id="7668"/>
    <lineage>
        <taxon>Eukaryota</taxon>
        <taxon>Metazoa</taxon>
        <taxon>Echinodermata</taxon>
        <taxon>Eleutherozoa</taxon>
        <taxon>Echinozoa</taxon>
        <taxon>Echinoidea</taxon>
        <taxon>Euechinoidea</taxon>
        <taxon>Echinacea</taxon>
        <taxon>Camarodonta</taxon>
        <taxon>Echinidea</taxon>
        <taxon>Strongylocentrotidae</taxon>
        <taxon>Strongylocentrotus</taxon>
    </lineage>
</organism>
<comment type="subcellular location">
    <subcellularLocation>
        <location evidence="1">Membrane</location>
        <topology evidence="1">Multi-pass membrane protein</topology>
    </subcellularLocation>
</comment>
<dbReference type="GO" id="GO:0005743">
    <property type="term" value="C:mitochondrial inner membrane"/>
    <property type="evidence" value="ECO:0000318"/>
    <property type="project" value="GO_Central"/>
</dbReference>
<feature type="transmembrane region" description="Helical" evidence="5">
    <location>
        <begin position="282"/>
        <end position="301"/>
    </location>
</feature>
<dbReference type="GO" id="GO:0032979">
    <property type="term" value="P:protein insertion into mitochondrial inner membrane from matrix"/>
    <property type="evidence" value="ECO:0000318"/>
    <property type="project" value="GO_Central"/>
</dbReference>
<evidence type="ECO:0000313" key="7">
    <source>
        <dbReference type="Proteomes" id="UP000007110"/>
    </source>
</evidence>
<dbReference type="GeneID" id="100893570"/>